<dbReference type="SUPFAM" id="SSF69593">
    <property type="entry name" value="Glycerol-3-phosphate (1)-acyltransferase"/>
    <property type="match status" value="1"/>
</dbReference>
<evidence type="ECO:0000259" key="4">
    <source>
        <dbReference type="SMART" id="SM00563"/>
    </source>
</evidence>
<dbReference type="AlphaFoldDB" id="A0A7Y3RKZ5"/>
<keyword evidence="6" id="KW-1185">Reference proteome</keyword>
<accession>A0A7Y3RKZ5</accession>
<comment type="caution">
    <text evidence="5">The sequence shown here is derived from an EMBL/GenBank/DDBJ whole genome shotgun (WGS) entry which is preliminary data.</text>
</comment>
<dbReference type="EMBL" id="JABFCX010000002">
    <property type="protein sequence ID" value="NNU16003.1"/>
    <property type="molecule type" value="Genomic_DNA"/>
</dbReference>
<organism evidence="5 6">
    <name type="scientific">Parvularcula mediterranea</name>
    <dbReference type="NCBI Taxonomy" id="2732508"/>
    <lineage>
        <taxon>Bacteria</taxon>
        <taxon>Pseudomonadati</taxon>
        <taxon>Pseudomonadota</taxon>
        <taxon>Alphaproteobacteria</taxon>
        <taxon>Parvularculales</taxon>
        <taxon>Parvularculaceae</taxon>
        <taxon>Parvularcula</taxon>
    </lineage>
</organism>
<dbReference type="RefSeq" id="WP_173197882.1">
    <property type="nucleotide sequence ID" value="NZ_JABFCX010000002.1"/>
</dbReference>
<gene>
    <name evidence="5" type="ORF">HK107_06675</name>
</gene>
<sequence>MRRAIALWLYGLAGWKVEGEAPPDDKFVVIAAPHTSNWDLVYMLGVAYKFRIRLQWMGKDSLFKGPFGWGMKAMGGIPIDRSKANNVVSQMVEIYRNADELAVAIPPEGTRSNVRIWKTGFYNIAHGAGVPIALGFLDYSRKVGGIGGVLRTTGDYEADLEQIKAFYAGVVGKHADR</sequence>
<dbReference type="Proteomes" id="UP000536835">
    <property type="component" value="Unassembled WGS sequence"/>
</dbReference>
<dbReference type="Pfam" id="PF01553">
    <property type="entry name" value="Acyltransferase"/>
    <property type="match status" value="1"/>
</dbReference>
<evidence type="ECO:0000313" key="5">
    <source>
        <dbReference type="EMBL" id="NNU16003.1"/>
    </source>
</evidence>
<evidence type="ECO:0000256" key="2">
    <source>
        <dbReference type="ARBA" id="ARBA00022679"/>
    </source>
</evidence>
<keyword evidence="2 5" id="KW-0808">Transferase</keyword>
<evidence type="ECO:0000256" key="1">
    <source>
        <dbReference type="ARBA" id="ARBA00005189"/>
    </source>
</evidence>
<evidence type="ECO:0000256" key="3">
    <source>
        <dbReference type="ARBA" id="ARBA00023315"/>
    </source>
</evidence>
<name>A0A7Y3RKZ5_9PROT</name>
<dbReference type="PANTHER" id="PTHR10434:SF9">
    <property type="entry name" value="PHOSPHOLIPID_GLYCEROL ACYLTRANSFERASE DOMAIN-CONTAINING PROTEIN"/>
    <property type="match status" value="1"/>
</dbReference>
<dbReference type="CDD" id="cd07988">
    <property type="entry name" value="LPLAT_ABO13168-like"/>
    <property type="match status" value="1"/>
</dbReference>
<keyword evidence="3 5" id="KW-0012">Acyltransferase</keyword>
<reference evidence="5 6" key="1">
    <citation type="submission" date="2020-05" db="EMBL/GenBank/DDBJ databases">
        <title>Parvularcula mediterraneae sp. nov., isolated from polypropylene straw from shallow seawater of the seashore of Laganas in Zakynthos island, Greece.</title>
        <authorList>
            <person name="Szabo I."/>
            <person name="Al-Omari J."/>
            <person name="Rado J."/>
            <person name="Szerdahelyi G.S."/>
        </authorList>
    </citation>
    <scope>NUCLEOTIDE SEQUENCE [LARGE SCALE GENOMIC DNA]</scope>
    <source>
        <strain evidence="5 6">ZS-1/3</strain>
    </source>
</reference>
<protein>
    <submittedName>
        <fullName evidence="5">Glycerol acyltransferase</fullName>
    </submittedName>
</protein>
<evidence type="ECO:0000313" key="6">
    <source>
        <dbReference type="Proteomes" id="UP000536835"/>
    </source>
</evidence>
<feature type="domain" description="Phospholipid/glycerol acyltransferase" evidence="4">
    <location>
        <begin position="28"/>
        <end position="137"/>
    </location>
</feature>
<dbReference type="GO" id="GO:0006654">
    <property type="term" value="P:phosphatidic acid biosynthetic process"/>
    <property type="evidence" value="ECO:0007669"/>
    <property type="project" value="TreeGrafter"/>
</dbReference>
<dbReference type="GO" id="GO:0003841">
    <property type="term" value="F:1-acylglycerol-3-phosphate O-acyltransferase activity"/>
    <property type="evidence" value="ECO:0007669"/>
    <property type="project" value="TreeGrafter"/>
</dbReference>
<dbReference type="PANTHER" id="PTHR10434">
    <property type="entry name" value="1-ACYL-SN-GLYCEROL-3-PHOSPHATE ACYLTRANSFERASE"/>
    <property type="match status" value="1"/>
</dbReference>
<proteinExistence type="predicted"/>
<dbReference type="SMART" id="SM00563">
    <property type="entry name" value="PlsC"/>
    <property type="match status" value="1"/>
</dbReference>
<dbReference type="InterPro" id="IPR002123">
    <property type="entry name" value="Plipid/glycerol_acylTrfase"/>
</dbReference>
<comment type="pathway">
    <text evidence="1">Lipid metabolism.</text>
</comment>